<proteinExistence type="predicted"/>
<dbReference type="InterPro" id="IPR020288">
    <property type="entry name" value="Sheath_initiator"/>
</dbReference>
<evidence type="ECO:0000313" key="1">
    <source>
        <dbReference type="EMBL" id="DAD67827.1"/>
    </source>
</evidence>
<accession>A0A8S5LD90</accession>
<protein>
    <recommendedName>
        <fullName evidence="2">DUF2634 domain-containing protein</fullName>
    </recommendedName>
</protein>
<dbReference type="EMBL" id="BK014687">
    <property type="protein sequence ID" value="DAD67827.1"/>
    <property type="molecule type" value="Genomic_DNA"/>
</dbReference>
<reference evidence="1" key="1">
    <citation type="journal article" date="2021" name="Proc. Natl. Acad. Sci. U.S.A.">
        <title>A Catalog of Tens of Thousands of Viruses from Human Metagenomes Reveals Hidden Associations with Chronic Diseases.</title>
        <authorList>
            <person name="Tisza M.J."/>
            <person name="Buck C.B."/>
        </authorList>
    </citation>
    <scope>NUCLEOTIDE SEQUENCE</scope>
    <source>
        <strain evidence="1">CtMS01</strain>
    </source>
</reference>
<evidence type="ECO:0008006" key="2">
    <source>
        <dbReference type="Google" id="ProtNLM"/>
    </source>
</evidence>
<name>A0A8S5LD90_9CAUD</name>
<dbReference type="Pfam" id="PF10934">
    <property type="entry name" value="Sheath_initiator"/>
    <property type="match status" value="1"/>
</dbReference>
<sequence>MFPNMKFIGENEIKELEKESSLGKTFLIDFTEGKMLKKDGRLIKTDDIRSIRMWIEKKLLTEKYKYKIYKTYGLGYKEMLLGKRFPTPFLYAELEREIEEEMKKHPRILEIEDFEAIMERNSLKTKFRVILDNYESFEWEAFLS</sequence>
<organism evidence="1">
    <name type="scientific">Siphoviridae sp. ctMS01</name>
    <dbReference type="NCBI Taxonomy" id="2823574"/>
    <lineage>
        <taxon>Viruses</taxon>
        <taxon>Duplodnaviria</taxon>
        <taxon>Heunggongvirae</taxon>
        <taxon>Uroviricota</taxon>
        <taxon>Caudoviricetes</taxon>
    </lineage>
</organism>